<evidence type="ECO:0000313" key="1">
    <source>
        <dbReference type="EMBL" id="NLR68433.1"/>
    </source>
</evidence>
<dbReference type="CDD" id="cd02440">
    <property type="entry name" value="AdoMet_MTases"/>
    <property type="match status" value="1"/>
</dbReference>
<keyword evidence="2" id="KW-1185">Reference proteome</keyword>
<reference evidence="1 2" key="1">
    <citation type="submission" date="2020-04" db="EMBL/GenBank/DDBJ databases">
        <authorList>
            <person name="Yin C."/>
        </authorList>
    </citation>
    <scope>NUCLEOTIDE SEQUENCE [LARGE SCALE GENOMIC DNA]</scope>
    <source>
        <strain evidence="1 2">Ae27</strain>
    </source>
</reference>
<dbReference type="GO" id="GO:0008168">
    <property type="term" value="F:methyltransferase activity"/>
    <property type="evidence" value="ECO:0007669"/>
    <property type="project" value="UniProtKB-KW"/>
</dbReference>
<protein>
    <submittedName>
        <fullName evidence="1">Class I SAM-dependent methyltransferase</fullName>
    </submittedName>
</protein>
<evidence type="ECO:0000313" key="2">
    <source>
        <dbReference type="Proteomes" id="UP000570474"/>
    </source>
</evidence>
<dbReference type="GO" id="GO:0032259">
    <property type="term" value="P:methylation"/>
    <property type="evidence" value="ECO:0007669"/>
    <property type="project" value="UniProtKB-KW"/>
</dbReference>
<keyword evidence="1" id="KW-0808">Transferase</keyword>
<dbReference type="AlphaFoldDB" id="A0A847RZ76"/>
<dbReference type="EMBL" id="JABAIA010000003">
    <property type="protein sequence ID" value="NLR68433.1"/>
    <property type="molecule type" value="Genomic_DNA"/>
</dbReference>
<dbReference type="RefSeq" id="WP_168874345.1">
    <property type="nucleotide sequence ID" value="NZ_JABAIA010000003.1"/>
</dbReference>
<dbReference type="InterPro" id="IPR029063">
    <property type="entry name" value="SAM-dependent_MTases_sf"/>
</dbReference>
<organism evidence="1 2">
    <name type="scientific">Chitinophaga varians</name>
    <dbReference type="NCBI Taxonomy" id="2202339"/>
    <lineage>
        <taxon>Bacteria</taxon>
        <taxon>Pseudomonadati</taxon>
        <taxon>Bacteroidota</taxon>
        <taxon>Chitinophagia</taxon>
        <taxon>Chitinophagales</taxon>
        <taxon>Chitinophagaceae</taxon>
        <taxon>Chitinophaga</taxon>
    </lineage>
</organism>
<gene>
    <name evidence="1" type="ORF">HGH92_29265</name>
</gene>
<keyword evidence="1" id="KW-0489">Methyltransferase</keyword>
<comment type="caution">
    <text evidence="1">The sequence shown here is derived from an EMBL/GenBank/DDBJ whole genome shotgun (WGS) entry which is preliminary data.</text>
</comment>
<dbReference type="Proteomes" id="UP000570474">
    <property type="component" value="Unassembled WGS sequence"/>
</dbReference>
<accession>A0A847RZ76</accession>
<dbReference type="SUPFAM" id="SSF53335">
    <property type="entry name" value="S-adenosyl-L-methionine-dependent methyltransferases"/>
    <property type="match status" value="1"/>
</dbReference>
<dbReference type="Gene3D" id="3.40.50.150">
    <property type="entry name" value="Vaccinia Virus protein VP39"/>
    <property type="match status" value="1"/>
</dbReference>
<proteinExistence type="predicted"/>
<name>A0A847RZ76_9BACT</name>
<sequence>MISNLIRHSIDCQYQQHARHNFFYPGNEIGWTAVTRRLTTEGVPEILALRDADKAAEVVDYLTGSARRTFCEVNQYFDMAAANTAALKEVYVALVEDIVAAATSGSFHETLLTARHTRRLQRWLQRTHPFFETYYSQAGAQLKPVVCAEYAAALQLDVLQLDLATLKEPVLDMGCGTQAALVRLLRQQGIAAYGVDRFIATPEAYLKTGDWLDFVLPSGYWGTIVSNLSFSNHFLHHHHRNSPDCTRYAAKYMEMLRALRPGGSYHYAPSLPMVEKYLSPEEFIVRTIPVTARFSCTIVTRMPAGEQ</sequence>